<proteinExistence type="predicted"/>
<evidence type="ECO:0000313" key="2">
    <source>
        <dbReference type="Proteomes" id="UP000214353"/>
    </source>
</evidence>
<sequence length="242" mass="28506">MTRMRCAGLFMILPYDRAVLLRANRSYTNHTTVRYDHYCGDHNDVAFLEKISIPRGRRSGGDMFDYETAVREFIEETGTFFENAYVYCTPFVLQWCDAGVTYKYAIYVGIIEKGGGLRNVARVPNTFCVKLNSVENKPHQYDIKLESRRYNNELHRRLHIIKLDDYFQYMNDKQLDTYDSSNYLEFFNFVNNVKSLFECSLQRATKFLLLSLRLTSLRWSTATRSNVVLQTRRELKKIVNVV</sequence>
<dbReference type="GeneID" id="5141824"/>
<dbReference type="OrthoDB" id="12499at10239"/>
<dbReference type="RefSeq" id="YP_717563.1">
    <property type="nucleotide sequence ID" value="NC_008293.1"/>
</dbReference>
<reference evidence="1 2" key="1">
    <citation type="journal article" date="2009" name="BMC Genomics">
        <title>Genomic sequence, organization and characteristics of a new nucleopolyhedrovirus isolated from Clanis bilineata larva.</title>
        <authorList>
            <person name="Zhu S.Y."/>
            <person name="Yi J.P."/>
            <person name="Shen W.D."/>
            <person name="Wang L.Q."/>
            <person name="He H.G."/>
            <person name="Wang Y."/>
            <person name="Li B."/>
            <person name="Wang W.B."/>
        </authorList>
    </citation>
    <scope>NUCLEOTIDE SEQUENCE [LARGE SCALE GENOMIC DNA]</scope>
    <source>
        <strain evidence="1">DZ1</strain>
    </source>
</reference>
<evidence type="ECO:0000313" key="1">
    <source>
        <dbReference type="EMBL" id="ABF47369.1"/>
    </source>
</evidence>
<name>Q0N474_9ABAC</name>
<organism evidence="1 2">
    <name type="scientific">Clanis bilineata nucleopolyhedrovirus</name>
    <dbReference type="NCBI Taxonomy" id="1307957"/>
    <lineage>
        <taxon>Viruses</taxon>
        <taxon>Viruses incertae sedis</taxon>
        <taxon>Naldaviricetes</taxon>
        <taxon>Lefavirales</taxon>
        <taxon>Baculoviridae</taxon>
        <taxon>Alphabaculovirus</taxon>
        <taxon>Alphabaculovirus clabilineatae</taxon>
    </lineage>
</organism>
<dbReference type="Proteomes" id="UP000214353">
    <property type="component" value="Segment"/>
</dbReference>
<dbReference type="KEGG" id="vg:5141824"/>
<accession>Q0N474</accession>
<keyword evidence="2" id="KW-1185">Reference proteome</keyword>
<dbReference type="EMBL" id="DQ504428">
    <property type="protein sequence ID" value="ABF47369.1"/>
    <property type="molecule type" value="Genomic_DNA"/>
</dbReference>
<protein>
    <submittedName>
        <fullName evidence="1">Ac38-like protein</fullName>
    </submittedName>
</protein>